<evidence type="ECO:0000313" key="2">
    <source>
        <dbReference type="EMBL" id="MBV6321139.1"/>
    </source>
</evidence>
<sequence length="158" mass="18157">MERQSFPFTTKAEFLQHVSRCITRAEHKLTMFDPDFAIWELGSSATDTLLRHFLRAGGHLQLVAHDGHAVERDAPRFLRLIKDYGHLVEVRRSSQQLRQLTDSFCIADDRDIVRRFHADHFRGEAVFDGPEDTQTSSDRFITIWLESTPGLFANSTGL</sequence>
<dbReference type="Proteomes" id="UP001155901">
    <property type="component" value="Unassembled WGS sequence"/>
</dbReference>
<keyword evidence="5" id="KW-1185">Reference proteome</keyword>
<dbReference type="RefSeq" id="WP_217941903.1">
    <property type="nucleotide sequence ID" value="NZ_JAHTGR010000004.1"/>
</dbReference>
<protein>
    <submittedName>
        <fullName evidence="3">Uncharacterized protein YjiS (DUF1127 family)</fullName>
    </submittedName>
</protein>
<comment type="caution">
    <text evidence="2">The sequence shown here is derived from an EMBL/GenBank/DDBJ whole genome shotgun (WGS) entry which is preliminary data.</text>
</comment>
<dbReference type="EMBL" id="JALJZU010000006">
    <property type="protein sequence ID" value="MCP2009616.1"/>
    <property type="molecule type" value="Genomic_DNA"/>
</dbReference>
<evidence type="ECO:0000313" key="5">
    <source>
        <dbReference type="Proteomes" id="UP001162889"/>
    </source>
</evidence>
<evidence type="ECO:0000259" key="1">
    <source>
        <dbReference type="Pfam" id="PF25559"/>
    </source>
</evidence>
<name>A0AA41HAR5_9BURK</name>
<proteinExistence type="predicted"/>
<reference evidence="3" key="2">
    <citation type="submission" date="2022-03" db="EMBL/GenBank/DDBJ databases">
        <title>Genome Encyclopedia of Bacteria and Archaea VI: Functional Genomics of Type Strains.</title>
        <authorList>
            <person name="Whitman W."/>
        </authorList>
    </citation>
    <scope>NUCLEOTIDE SEQUENCE</scope>
    <source>
        <strain evidence="3">HSC-15S17</strain>
    </source>
</reference>
<feature type="domain" description="DUF7931" evidence="1">
    <location>
        <begin position="12"/>
        <end position="149"/>
    </location>
</feature>
<reference evidence="2" key="1">
    <citation type="submission" date="2021-07" db="EMBL/GenBank/DDBJ databases">
        <title>Characterization of violacein-producing bacteria and related species.</title>
        <authorList>
            <person name="Wilson H.S."/>
            <person name="De Leon M.E."/>
        </authorList>
    </citation>
    <scope>NUCLEOTIDE SEQUENCE</scope>
    <source>
        <strain evidence="2">HSC-15S17</strain>
    </source>
</reference>
<dbReference type="EMBL" id="JAHTGR010000004">
    <property type="protein sequence ID" value="MBV6321139.1"/>
    <property type="molecule type" value="Genomic_DNA"/>
</dbReference>
<dbReference type="InterPro" id="IPR057691">
    <property type="entry name" value="DUF7931"/>
</dbReference>
<organism evidence="2 4">
    <name type="scientific">Duganella violaceipulchra</name>
    <dbReference type="NCBI Taxonomy" id="2849652"/>
    <lineage>
        <taxon>Bacteria</taxon>
        <taxon>Pseudomonadati</taxon>
        <taxon>Pseudomonadota</taxon>
        <taxon>Betaproteobacteria</taxon>
        <taxon>Burkholderiales</taxon>
        <taxon>Oxalobacteraceae</taxon>
        <taxon>Telluria group</taxon>
        <taxon>Duganella</taxon>
    </lineage>
</organism>
<dbReference type="Proteomes" id="UP001162889">
    <property type="component" value="Unassembled WGS sequence"/>
</dbReference>
<evidence type="ECO:0000313" key="3">
    <source>
        <dbReference type="EMBL" id="MCP2009616.1"/>
    </source>
</evidence>
<dbReference type="AlphaFoldDB" id="A0AA41HAR5"/>
<gene>
    <name evidence="2" type="ORF">KVP70_09350</name>
    <name evidence="3" type="ORF">L1274_003345</name>
</gene>
<dbReference type="Pfam" id="PF25559">
    <property type="entry name" value="DUF7931"/>
    <property type="match status" value="1"/>
</dbReference>
<accession>A0AA41HAR5</accession>
<evidence type="ECO:0000313" key="4">
    <source>
        <dbReference type="Proteomes" id="UP001155901"/>
    </source>
</evidence>